<gene>
    <name evidence="1" type="ORF">Klosneuvirus_2_200</name>
</gene>
<evidence type="ECO:0000313" key="1">
    <source>
        <dbReference type="EMBL" id="ARF11764.1"/>
    </source>
</evidence>
<dbReference type="EMBL" id="KY684109">
    <property type="protein sequence ID" value="ARF11764.1"/>
    <property type="molecule type" value="Genomic_DNA"/>
</dbReference>
<proteinExistence type="predicted"/>
<sequence>MNAAIQIENIKINNFNNKLHNELNYLKDENNSTTSFTNLLNRYDRIKLLETLLEIPLEQQTSVEQQRESMTKEMSQYVFRKQWNKLYEIHKVVKIKEYVKEHVKEQKMQDEIIEKLVEQISNGMINTKKYVVYDPNAEKILTLPCLIVDEEKKTYQIKVV</sequence>
<protein>
    <submittedName>
        <fullName evidence="1">Uncharacterized protein</fullName>
    </submittedName>
</protein>
<accession>A0A1V0SJE3</accession>
<organism evidence="1">
    <name type="scientific">Klosneuvirus KNV1</name>
    <dbReference type="NCBI Taxonomy" id="1977640"/>
    <lineage>
        <taxon>Viruses</taxon>
        <taxon>Varidnaviria</taxon>
        <taxon>Bamfordvirae</taxon>
        <taxon>Nucleocytoviricota</taxon>
        <taxon>Megaviricetes</taxon>
        <taxon>Imitervirales</taxon>
        <taxon>Mimiviridae</taxon>
        <taxon>Klosneuvirinae</taxon>
        <taxon>Klosneuvirus</taxon>
    </lineage>
</organism>
<name>A0A1V0SJE3_9VIRU</name>
<reference evidence="1" key="1">
    <citation type="journal article" date="2017" name="Science">
        <title>Giant viruses with an expanded complement of translation system components.</title>
        <authorList>
            <person name="Schulz F."/>
            <person name="Yutin N."/>
            <person name="Ivanova N.N."/>
            <person name="Ortega D.R."/>
            <person name="Lee T.K."/>
            <person name="Vierheilig J."/>
            <person name="Daims H."/>
            <person name="Horn M."/>
            <person name="Wagner M."/>
            <person name="Jensen G.J."/>
            <person name="Kyrpides N.C."/>
            <person name="Koonin E.V."/>
            <person name="Woyke T."/>
        </authorList>
    </citation>
    <scope>NUCLEOTIDE SEQUENCE</scope>
    <source>
        <strain evidence="1">KNV1</strain>
    </source>
</reference>